<organism evidence="1">
    <name type="scientific">Grammatophora oceanica</name>
    <dbReference type="NCBI Taxonomy" id="210454"/>
    <lineage>
        <taxon>Eukaryota</taxon>
        <taxon>Sar</taxon>
        <taxon>Stramenopiles</taxon>
        <taxon>Ochrophyta</taxon>
        <taxon>Bacillariophyta</taxon>
        <taxon>Fragilariophyceae</taxon>
        <taxon>Fragilariophycidae</taxon>
        <taxon>Rhabdonematales</taxon>
        <taxon>Grammatophoraceae</taxon>
        <taxon>Grammatophora</taxon>
    </lineage>
</organism>
<sequence length="169" mass="18589">MPLVPSSSMTINGNGGVLLPTEFTVYQKTLNKAGGIPSLAAGSASEWQRMADAIWTLGETQPSPGGLGWSDMLAVMQLAKSNPDAYRLQNQVLGYKELMDAVAATQEQQQDVLCNVVSAQACWAVHFSHYDVQSQGHTALDRPQVIHEFLTNYNEKCQQRQHASKKLWL</sequence>
<accession>A0A7S1YMR6</accession>
<evidence type="ECO:0000313" key="1">
    <source>
        <dbReference type="EMBL" id="CAD9310814.1"/>
    </source>
</evidence>
<dbReference type="EMBL" id="HBGK01050715">
    <property type="protein sequence ID" value="CAD9310814.1"/>
    <property type="molecule type" value="Transcribed_RNA"/>
</dbReference>
<gene>
    <name evidence="1" type="ORF">GOCE00092_LOCUS26705</name>
</gene>
<reference evidence="1" key="1">
    <citation type="submission" date="2021-01" db="EMBL/GenBank/DDBJ databases">
        <authorList>
            <person name="Corre E."/>
            <person name="Pelletier E."/>
            <person name="Niang G."/>
            <person name="Scheremetjew M."/>
            <person name="Finn R."/>
            <person name="Kale V."/>
            <person name="Holt S."/>
            <person name="Cochrane G."/>
            <person name="Meng A."/>
            <person name="Brown T."/>
            <person name="Cohen L."/>
        </authorList>
    </citation>
    <scope>NUCLEOTIDE SEQUENCE</scope>
    <source>
        <strain evidence="1">CCMP 410</strain>
    </source>
</reference>
<proteinExistence type="predicted"/>
<dbReference type="AlphaFoldDB" id="A0A7S1YMR6"/>
<name>A0A7S1YMR6_9STRA</name>
<protein>
    <submittedName>
        <fullName evidence="1">Uncharacterized protein</fullName>
    </submittedName>
</protein>